<dbReference type="EMBL" id="JAABOA010000018">
    <property type="protein sequence ID" value="KAF9586554.1"/>
    <property type="molecule type" value="Genomic_DNA"/>
</dbReference>
<comment type="caution">
    <text evidence="1">The sequence shown here is derived from an EMBL/GenBank/DDBJ whole genome shotgun (WGS) entry which is preliminary data.</text>
</comment>
<reference evidence="1" key="1">
    <citation type="journal article" date="2020" name="Fungal Divers.">
        <title>Resolving the Mortierellaceae phylogeny through synthesis of multi-gene phylogenetics and phylogenomics.</title>
        <authorList>
            <person name="Vandepol N."/>
            <person name="Liber J."/>
            <person name="Desiro A."/>
            <person name="Na H."/>
            <person name="Kennedy M."/>
            <person name="Barry K."/>
            <person name="Grigoriev I.V."/>
            <person name="Miller A.N."/>
            <person name="O'Donnell K."/>
            <person name="Stajich J.E."/>
            <person name="Bonito G."/>
        </authorList>
    </citation>
    <scope>NUCLEOTIDE SEQUENCE</scope>
    <source>
        <strain evidence="1">KOD1015</strain>
    </source>
</reference>
<dbReference type="Proteomes" id="UP000780801">
    <property type="component" value="Unassembled WGS sequence"/>
</dbReference>
<evidence type="ECO:0000313" key="1">
    <source>
        <dbReference type="EMBL" id="KAF9586554.1"/>
    </source>
</evidence>
<name>A0A9P6KIA7_9FUNG</name>
<dbReference type="InterPro" id="IPR008709">
    <property type="entry name" value="Neurochondrin"/>
</dbReference>
<accession>A0A9P6KIA7</accession>
<proteinExistence type="predicted"/>
<dbReference type="OrthoDB" id="8962942at2759"/>
<dbReference type="PANTHER" id="PTHR13109">
    <property type="entry name" value="NEUROCHONDRIN"/>
    <property type="match status" value="1"/>
</dbReference>
<gene>
    <name evidence="1" type="ORF">BGW38_002311</name>
</gene>
<protein>
    <submittedName>
        <fullName evidence="1">Uncharacterized protein</fullName>
    </submittedName>
</protein>
<organism evidence="1 2">
    <name type="scientific">Lunasporangiospora selenospora</name>
    <dbReference type="NCBI Taxonomy" id="979761"/>
    <lineage>
        <taxon>Eukaryota</taxon>
        <taxon>Fungi</taxon>
        <taxon>Fungi incertae sedis</taxon>
        <taxon>Mucoromycota</taxon>
        <taxon>Mortierellomycotina</taxon>
        <taxon>Mortierellomycetes</taxon>
        <taxon>Mortierellales</taxon>
        <taxon>Mortierellaceae</taxon>
        <taxon>Lunasporangiospora</taxon>
    </lineage>
</organism>
<dbReference type="PANTHER" id="PTHR13109:SF7">
    <property type="entry name" value="NEUROCHONDRIN"/>
    <property type="match status" value="1"/>
</dbReference>
<keyword evidence="2" id="KW-1185">Reference proteome</keyword>
<sequence>MSDLDHCLGLIRPEMSDESKFIGLTLMSDLLQSSQDLETMTRFFENMDFAFMDRMMLIEDDAVPKDAGVDAKAIRSIALDIMNCFSSHWQLLVRNEFKERVPTMLSILSASDDTGNSEKILDVMLRVSTYPQIAMILTNPGYQGTIVSFIFDTFESKGKSHEDAIQICKRTFLVIKDGYKQNPAAVLQITSGFLPTIMTMIAKRFGNPSETHKAEILKLLSESMAYLPEAYVQQHVKQHGTKTREWTKFLKSGLIQLLSTRQGILLQRLGPEWLFPDMTASYSATQSPPPKHKSPATLVSSIESLSLSESEISKKFVALVVHLTCVEVRVLMDELADDLSAQPAAQDSADSSIQAKKVRMEQVLPLAYEILEVTIGYLVNIVENEGSVDQGLFNATGLLKLQESLGGAFAAIVDYLKDLQFSASGRPEKLASNMIYLASLRILSAWLAEDDSFHGQVADIVAKLEEVVQYCEFKGKTSLLKVLQPTLERFYSLDLV</sequence>
<evidence type="ECO:0000313" key="2">
    <source>
        <dbReference type="Proteomes" id="UP000780801"/>
    </source>
</evidence>
<dbReference type="Pfam" id="PF05536">
    <property type="entry name" value="Neurochondrin"/>
    <property type="match status" value="1"/>
</dbReference>
<dbReference type="AlphaFoldDB" id="A0A9P6KIA7"/>